<dbReference type="Gene3D" id="3.40.50.970">
    <property type="match status" value="1"/>
</dbReference>
<name>F4LR64_TEPAE</name>
<evidence type="ECO:0000313" key="8">
    <source>
        <dbReference type="Proteomes" id="UP000010802"/>
    </source>
</evidence>
<dbReference type="PANTHER" id="PTHR47514">
    <property type="entry name" value="TRANSKETOLASE N-TERMINAL SECTION-RELATED"/>
    <property type="match status" value="1"/>
</dbReference>
<dbReference type="HOGENOM" id="CLU_009227_4_1_9"/>
<keyword evidence="8" id="KW-1185">Reference proteome</keyword>
<dbReference type="PROSITE" id="PS00801">
    <property type="entry name" value="TRANSKETOLASE_1"/>
    <property type="match status" value="1"/>
</dbReference>
<keyword evidence="4" id="KW-0479">Metal-binding</keyword>
<dbReference type="PANTHER" id="PTHR47514:SF1">
    <property type="entry name" value="TRANSKETOLASE N-TERMINAL SECTION-RELATED"/>
    <property type="match status" value="1"/>
</dbReference>
<organism evidence="7 8">
    <name type="scientific">Tepidanaerobacter acetatoxydans (strain DSM 21804 / JCM 16047 / Re1)</name>
    <dbReference type="NCBI Taxonomy" id="1209989"/>
    <lineage>
        <taxon>Bacteria</taxon>
        <taxon>Bacillati</taxon>
        <taxon>Bacillota</taxon>
        <taxon>Clostridia</taxon>
        <taxon>Thermosediminibacterales</taxon>
        <taxon>Tepidanaerobacteraceae</taxon>
        <taxon>Tepidanaerobacter</taxon>
    </lineage>
</organism>
<evidence type="ECO:0000313" key="7">
    <source>
        <dbReference type="EMBL" id="CCP27087.1"/>
    </source>
</evidence>
<dbReference type="KEGG" id="tep:TepRe1_2092"/>
<keyword evidence="3 7" id="KW-0808">Transferase</keyword>
<evidence type="ECO:0000256" key="2">
    <source>
        <dbReference type="ARBA" id="ARBA00007131"/>
    </source>
</evidence>
<dbReference type="InterPro" id="IPR005474">
    <property type="entry name" value="Transketolase_N"/>
</dbReference>
<comment type="cofactor">
    <cofactor evidence="1">
        <name>thiamine diphosphate</name>
        <dbReference type="ChEBI" id="CHEBI:58937"/>
    </cofactor>
</comment>
<dbReference type="AlphaFoldDB" id="F4LR64"/>
<dbReference type="KEGG" id="tae:TepiRe1_2252"/>
<dbReference type="InterPro" id="IPR029061">
    <property type="entry name" value="THDP-binding"/>
</dbReference>
<dbReference type="Pfam" id="PF00456">
    <property type="entry name" value="Transketolase_N"/>
    <property type="match status" value="1"/>
</dbReference>
<dbReference type="CDD" id="cd02012">
    <property type="entry name" value="TPP_TK"/>
    <property type="match status" value="1"/>
</dbReference>
<evidence type="ECO:0000259" key="6">
    <source>
        <dbReference type="Pfam" id="PF00456"/>
    </source>
</evidence>
<reference evidence="8" key="1">
    <citation type="journal article" date="2013" name="Genome Announc.">
        <title>First genome sequence of a syntrophic acetate-oxidizing bacterium, Tepidanaerobacter acetatoxydans strain Re1.</title>
        <authorList>
            <person name="Manzoor S."/>
            <person name="Bongcam-Rudloff E."/>
            <person name="Schnurer A."/>
            <person name="Muller B."/>
        </authorList>
    </citation>
    <scope>NUCLEOTIDE SEQUENCE [LARGE SCALE GENOMIC DNA]</scope>
    <source>
        <strain evidence="8">Re1</strain>
    </source>
</reference>
<dbReference type="STRING" id="1209989.TepRe1_2092"/>
<gene>
    <name evidence="7" type="ordered locus">TEPIRE1_2252</name>
</gene>
<dbReference type="PATRIC" id="fig|1209989.3.peg.2593"/>
<dbReference type="InterPro" id="IPR049557">
    <property type="entry name" value="Transketolase_CS"/>
</dbReference>
<evidence type="ECO:0000256" key="5">
    <source>
        <dbReference type="ARBA" id="ARBA00023052"/>
    </source>
</evidence>
<accession>L0S5H7</accession>
<evidence type="ECO:0000256" key="4">
    <source>
        <dbReference type="ARBA" id="ARBA00022723"/>
    </source>
</evidence>
<evidence type="ECO:0000256" key="1">
    <source>
        <dbReference type="ARBA" id="ARBA00001964"/>
    </source>
</evidence>
<sequence length="281" mass="31056">MQENIQVNELPSSDLHFISSEVRKDVIKMLGKANSGHPGGSLSIVDILVTLYYRVMKVDPKKPDWEDRDRLVLSKGHGCPALYSVLARRGYFNMDQLGTLRQLGSILQGHPDMKRTPGIDVSVGSLGQGLSVAVGLALGARLKNKDYKIYAIIGDGEMQEGQIWEALMASIHYKLDNLTIVLDYNKLQIDGTNNEVLSLGNVKDRMQAFGFNVYEIDGHNYDEIYGALSALAISQKPKFIIAHTIKGKGVSFMENKVEWHGKAPNNEEITKALIELGGKSI</sequence>
<keyword evidence="5" id="KW-0786">Thiamine pyrophosphate</keyword>
<feature type="domain" description="Transketolase N-terminal" evidence="6">
    <location>
        <begin position="22"/>
        <end position="277"/>
    </location>
</feature>
<dbReference type="GO" id="GO:0046872">
    <property type="term" value="F:metal ion binding"/>
    <property type="evidence" value="ECO:0007669"/>
    <property type="project" value="UniProtKB-KW"/>
</dbReference>
<dbReference type="SUPFAM" id="SSF52518">
    <property type="entry name" value="Thiamin diphosphate-binding fold (THDP-binding)"/>
    <property type="match status" value="1"/>
</dbReference>
<evidence type="ECO:0000256" key="3">
    <source>
        <dbReference type="ARBA" id="ARBA00022679"/>
    </source>
</evidence>
<proteinExistence type="inferred from homology"/>
<dbReference type="OrthoDB" id="8732661at2"/>
<dbReference type="eggNOG" id="COG3959">
    <property type="taxonomic scope" value="Bacteria"/>
</dbReference>
<dbReference type="EMBL" id="HF563609">
    <property type="protein sequence ID" value="CCP27087.1"/>
    <property type="molecule type" value="Genomic_DNA"/>
</dbReference>
<comment type="similarity">
    <text evidence="2">Belongs to the transketolase family.</text>
</comment>
<dbReference type="RefSeq" id="WP_013779137.1">
    <property type="nucleotide sequence ID" value="NC_015519.1"/>
</dbReference>
<dbReference type="Proteomes" id="UP000010802">
    <property type="component" value="Chromosome"/>
</dbReference>
<accession>F4LR64</accession>
<dbReference type="GO" id="GO:0004802">
    <property type="term" value="F:transketolase activity"/>
    <property type="evidence" value="ECO:0007669"/>
    <property type="project" value="UniProtKB-EC"/>
</dbReference>
<dbReference type="EC" id="2.2.1.1" evidence="7"/>
<protein>
    <submittedName>
        <fullName evidence="7">Putative transketolase N-terminal section</fullName>
        <ecNumber evidence="7">2.2.1.1</ecNumber>
    </submittedName>
</protein>